<name>C0DZP9_9CORY</name>
<dbReference type="EMBL" id="ACEB01000003">
    <property type="protein sequence ID" value="EEG28145.1"/>
    <property type="molecule type" value="Genomic_DNA"/>
</dbReference>
<dbReference type="HOGENOM" id="CLU_1977808_0_0_11"/>
<sequence length="126" mass="13311">MVSILGAPRNGAILPETMLRTHAAFEGVGVAYSISLDCAFLKGTVNPLGVETMLISFAAKVGCGSHGASMVLSMVFGCCGLFLLELCSLLERKPCLANTLPEVYKGLHKPPKGRKCAKHGFLFLLG</sequence>
<comment type="caution">
    <text evidence="1">The sequence shown here is derived from an EMBL/GenBank/DDBJ whole genome shotgun (WGS) entry which is preliminary data.</text>
</comment>
<accession>C0DZP9</accession>
<organism evidence="1 2">
    <name type="scientific">Corynebacterium matruchotii ATCC 33806</name>
    <dbReference type="NCBI Taxonomy" id="566549"/>
    <lineage>
        <taxon>Bacteria</taxon>
        <taxon>Bacillati</taxon>
        <taxon>Actinomycetota</taxon>
        <taxon>Actinomycetes</taxon>
        <taxon>Mycobacteriales</taxon>
        <taxon>Corynebacteriaceae</taxon>
        <taxon>Corynebacterium</taxon>
    </lineage>
</organism>
<reference evidence="1 2" key="1">
    <citation type="submission" date="2009-01" db="EMBL/GenBank/DDBJ databases">
        <authorList>
            <person name="Fulton L."/>
            <person name="Clifton S."/>
            <person name="Chinwalla A.T."/>
            <person name="Mitreva M."/>
            <person name="Sodergren E."/>
            <person name="Weinstock G."/>
            <person name="Clifton S."/>
            <person name="Dooling D.J."/>
            <person name="Fulton B."/>
            <person name="Minx P."/>
            <person name="Pepin K.H."/>
            <person name="Johnson M."/>
            <person name="Bhonagiri V."/>
            <person name="Nash W.E."/>
            <person name="Mardis E.R."/>
            <person name="Wilson R.K."/>
        </authorList>
    </citation>
    <scope>NUCLEOTIDE SEQUENCE [LARGE SCALE GENOMIC DNA]</scope>
    <source>
        <strain evidence="1 2">ATCC 33806</strain>
    </source>
</reference>
<proteinExistence type="predicted"/>
<dbReference type="AlphaFoldDB" id="C0DZP9"/>
<evidence type="ECO:0000313" key="1">
    <source>
        <dbReference type="EMBL" id="EEG28145.1"/>
    </source>
</evidence>
<dbReference type="Proteomes" id="UP000006247">
    <property type="component" value="Unassembled WGS sequence"/>
</dbReference>
<evidence type="ECO:0000313" key="2">
    <source>
        <dbReference type="Proteomes" id="UP000006247"/>
    </source>
</evidence>
<gene>
    <name evidence="1" type="ORF">CORMATOL_00194</name>
</gene>
<protein>
    <submittedName>
        <fullName evidence="1">Uncharacterized protein</fullName>
    </submittedName>
</protein>